<organism evidence="1 2">
    <name type="scientific">Tropilaelaps mercedesae</name>
    <dbReference type="NCBI Taxonomy" id="418985"/>
    <lineage>
        <taxon>Eukaryota</taxon>
        <taxon>Metazoa</taxon>
        <taxon>Ecdysozoa</taxon>
        <taxon>Arthropoda</taxon>
        <taxon>Chelicerata</taxon>
        <taxon>Arachnida</taxon>
        <taxon>Acari</taxon>
        <taxon>Parasitiformes</taxon>
        <taxon>Mesostigmata</taxon>
        <taxon>Gamasina</taxon>
        <taxon>Dermanyssoidea</taxon>
        <taxon>Laelapidae</taxon>
        <taxon>Tropilaelaps</taxon>
    </lineage>
</organism>
<protein>
    <submittedName>
        <fullName evidence="1">Uncharacterized protein</fullName>
    </submittedName>
</protein>
<keyword evidence="2" id="KW-1185">Reference proteome</keyword>
<feature type="non-terminal residue" evidence="1">
    <location>
        <position position="1"/>
    </location>
</feature>
<evidence type="ECO:0000313" key="1">
    <source>
        <dbReference type="EMBL" id="OQR71084.1"/>
    </source>
</evidence>
<gene>
    <name evidence="1" type="ORF">BIW11_04039</name>
</gene>
<reference evidence="1 2" key="1">
    <citation type="journal article" date="2017" name="Gigascience">
        <title>Draft genome of the honey bee ectoparasitic mite, Tropilaelaps mercedesae, is shaped by the parasitic life history.</title>
        <authorList>
            <person name="Dong X."/>
            <person name="Armstrong S.D."/>
            <person name="Xia D."/>
            <person name="Makepeace B.L."/>
            <person name="Darby A.C."/>
            <person name="Kadowaki T."/>
        </authorList>
    </citation>
    <scope>NUCLEOTIDE SEQUENCE [LARGE SCALE GENOMIC DNA]</scope>
    <source>
        <strain evidence="1">Wuxi-XJTLU</strain>
    </source>
</reference>
<sequence length="241" mass="26271">SGGVPQREPPPPYTIYSPPSISSTYSALSYASSSSGEFRFALGYVVGFSRLAHLAWIRLSVMMINRQDEGFLLRRVPFDVDDFSERRSRSAFTIANVAIVHTPRGASSDFGTSWASGAEMRLEALSGTACAARSQPSDDAETSDFGRARYSSAARHEAARHEAARHEAASLRVRWEAKTNPKVKVIVQATKPLFARSGRCLRVAGPRSGFVVVRQRLPKDLLEMANGLSFIVDSSENSSAV</sequence>
<name>A0A1V9XC22_9ACAR</name>
<dbReference type="EMBL" id="MNPL01015388">
    <property type="protein sequence ID" value="OQR71084.1"/>
    <property type="molecule type" value="Genomic_DNA"/>
</dbReference>
<evidence type="ECO:0000313" key="2">
    <source>
        <dbReference type="Proteomes" id="UP000192247"/>
    </source>
</evidence>
<comment type="caution">
    <text evidence="1">The sequence shown here is derived from an EMBL/GenBank/DDBJ whole genome shotgun (WGS) entry which is preliminary data.</text>
</comment>
<accession>A0A1V9XC22</accession>
<proteinExistence type="predicted"/>
<dbReference type="InParanoid" id="A0A1V9XC22"/>
<dbReference type="Proteomes" id="UP000192247">
    <property type="component" value="Unassembled WGS sequence"/>
</dbReference>
<dbReference type="AlphaFoldDB" id="A0A1V9XC22"/>